<evidence type="ECO:0000259" key="10">
    <source>
        <dbReference type="PROSITE" id="PS50137"/>
    </source>
</evidence>
<keyword evidence="6 9" id="KW-0255">Endonuclease</keyword>
<evidence type="ECO:0000256" key="8">
    <source>
        <dbReference type="ARBA" id="ARBA00022884"/>
    </source>
</evidence>
<dbReference type="FunFam" id="1.10.1520.10:FF:000001">
    <property type="entry name" value="Ribonuclease 3"/>
    <property type="match status" value="1"/>
</dbReference>
<keyword evidence="13" id="KW-1185">Reference proteome</keyword>
<evidence type="ECO:0000256" key="5">
    <source>
        <dbReference type="ARBA" id="ARBA00022722"/>
    </source>
</evidence>
<reference evidence="13" key="1">
    <citation type="submission" date="2016-10" db="EMBL/GenBank/DDBJ databases">
        <authorList>
            <person name="Varghese N."/>
            <person name="Submissions S."/>
        </authorList>
    </citation>
    <scope>NUCLEOTIDE SEQUENCE [LARGE SCALE GENOMIC DNA]</scope>
    <source>
        <strain evidence="13">DSM 8987</strain>
    </source>
</reference>
<dbReference type="SUPFAM" id="SSF69065">
    <property type="entry name" value="RNase III domain-like"/>
    <property type="match status" value="1"/>
</dbReference>
<dbReference type="GO" id="GO:0006364">
    <property type="term" value="P:rRNA processing"/>
    <property type="evidence" value="ECO:0007669"/>
    <property type="project" value="UniProtKB-UniRule"/>
</dbReference>
<dbReference type="InterPro" id="IPR014720">
    <property type="entry name" value="dsRBD_dom"/>
</dbReference>
<dbReference type="NCBIfam" id="TIGR02191">
    <property type="entry name" value="RNaseIII"/>
    <property type="match status" value="1"/>
</dbReference>
<dbReference type="AlphaFoldDB" id="A0A1G7AME7"/>
<dbReference type="Gene3D" id="1.10.1520.10">
    <property type="entry name" value="Ribonuclease III domain"/>
    <property type="match status" value="1"/>
</dbReference>
<dbReference type="CDD" id="cd10845">
    <property type="entry name" value="DSRM_RNAse_III_family"/>
    <property type="match status" value="1"/>
</dbReference>
<evidence type="ECO:0000256" key="3">
    <source>
        <dbReference type="ARBA" id="ARBA00022552"/>
    </source>
</evidence>
<evidence type="ECO:0000256" key="6">
    <source>
        <dbReference type="ARBA" id="ARBA00022759"/>
    </source>
</evidence>
<evidence type="ECO:0000313" key="13">
    <source>
        <dbReference type="Proteomes" id="UP000243205"/>
    </source>
</evidence>
<protein>
    <recommendedName>
        <fullName evidence="9">Ribonuclease 3</fullName>
        <ecNumber evidence="9">3.1.26.3</ecNumber>
    </recommendedName>
    <alternativeName>
        <fullName evidence="9">Ribonuclease III</fullName>
        <shortName evidence="9">RNase III</shortName>
    </alternativeName>
</protein>
<dbReference type="SMART" id="SM00535">
    <property type="entry name" value="RIBOc"/>
    <property type="match status" value="1"/>
</dbReference>
<keyword evidence="5 9" id="KW-0540">Nuclease</keyword>
<dbReference type="GO" id="GO:0003725">
    <property type="term" value="F:double-stranded RNA binding"/>
    <property type="evidence" value="ECO:0007669"/>
    <property type="project" value="TreeGrafter"/>
</dbReference>
<evidence type="ECO:0000256" key="9">
    <source>
        <dbReference type="HAMAP-Rule" id="MF_00104"/>
    </source>
</evidence>
<comment type="catalytic activity">
    <reaction evidence="1 9">
        <text>Endonucleolytic cleavage to 5'-phosphomonoester.</text>
        <dbReference type="EC" id="3.1.26.3"/>
    </reaction>
</comment>
<name>A0A1G7AME7_9BACT</name>
<dbReference type="PROSITE" id="PS50142">
    <property type="entry name" value="RNASE_3_2"/>
    <property type="match status" value="1"/>
</dbReference>
<dbReference type="Gene3D" id="3.30.160.20">
    <property type="match status" value="1"/>
</dbReference>
<dbReference type="GO" id="GO:0006397">
    <property type="term" value="P:mRNA processing"/>
    <property type="evidence" value="ECO:0007669"/>
    <property type="project" value="UniProtKB-UniRule"/>
</dbReference>
<dbReference type="GO" id="GO:0005737">
    <property type="term" value="C:cytoplasm"/>
    <property type="evidence" value="ECO:0007669"/>
    <property type="project" value="UniProtKB-SubCell"/>
</dbReference>
<gene>
    <name evidence="9" type="primary">rnc</name>
    <name evidence="12" type="ORF">SAMN05661003_104108</name>
</gene>
<dbReference type="OrthoDB" id="9805026at2"/>
<sequence length="250" mass="27342">MLDAAVKAEALPGYGSGRGWDLGRLQQRLNYHFHQVELLRQALVHKSYANETLHDLLACNERLEFLGDAVLDLVIAGQLYGRFPRQTEGELSRLRAELVSTAALAQLARELRLGEFLLLGRGERRSGGCDKDSLLADALEAVLGAVFLDGGWAATQQVVEPLFAVAIEQVAVQQSHDYKSRLQEVCQALFASPPRYELTDQSGPDHQPLYQVAVFCGSSELGCGTGRSKKAAEQQAAATALQRLRGEIKI</sequence>
<evidence type="ECO:0000256" key="2">
    <source>
        <dbReference type="ARBA" id="ARBA00010183"/>
    </source>
</evidence>
<dbReference type="GO" id="GO:0019843">
    <property type="term" value="F:rRNA binding"/>
    <property type="evidence" value="ECO:0007669"/>
    <property type="project" value="UniProtKB-KW"/>
</dbReference>
<comment type="similarity">
    <text evidence="2">Belongs to the ribonuclease III family.</text>
</comment>
<keyword evidence="8 9" id="KW-0694">RNA-binding</keyword>
<accession>A0A1G7AME7</accession>
<keyword evidence="3 9" id="KW-0698">rRNA processing</keyword>
<keyword evidence="7 9" id="KW-0378">Hydrolase</keyword>
<dbReference type="PROSITE" id="PS50137">
    <property type="entry name" value="DS_RBD"/>
    <property type="match status" value="1"/>
</dbReference>
<dbReference type="SMART" id="SM00358">
    <property type="entry name" value="DSRM"/>
    <property type="match status" value="1"/>
</dbReference>
<feature type="binding site" evidence="9">
    <location>
        <position position="140"/>
    </location>
    <ligand>
        <name>Mg(2+)</name>
        <dbReference type="ChEBI" id="CHEBI:18420"/>
    </ligand>
</feature>
<dbReference type="Pfam" id="PF00035">
    <property type="entry name" value="dsrm"/>
    <property type="match status" value="1"/>
</dbReference>
<dbReference type="STRING" id="57664.SAMN05661003_104108"/>
<dbReference type="CDD" id="cd00593">
    <property type="entry name" value="RIBOc"/>
    <property type="match status" value="1"/>
</dbReference>
<evidence type="ECO:0000256" key="7">
    <source>
        <dbReference type="ARBA" id="ARBA00022801"/>
    </source>
</evidence>
<dbReference type="GO" id="GO:0004525">
    <property type="term" value="F:ribonuclease III activity"/>
    <property type="evidence" value="ECO:0007669"/>
    <property type="project" value="UniProtKB-UniRule"/>
</dbReference>
<dbReference type="PANTHER" id="PTHR11207:SF0">
    <property type="entry name" value="RIBONUCLEASE 3"/>
    <property type="match status" value="1"/>
</dbReference>
<feature type="active site" evidence="9">
    <location>
        <position position="140"/>
    </location>
</feature>
<dbReference type="PROSITE" id="PS00517">
    <property type="entry name" value="RNASE_3_1"/>
    <property type="match status" value="1"/>
</dbReference>
<feature type="active site" evidence="9">
    <location>
        <position position="68"/>
    </location>
</feature>
<dbReference type="GO" id="GO:0046872">
    <property type="term" value="F:metal ion binding"/>
    <property type="evidence" value="ECO:0007669"/>
    <property type="project" value="UniProtKB-KW"/>
</dbReference>
<keyword evidence="9" id="KW-0699">rRNA-binding</keyword>
<dbReference type="EMBL" id="FNAQ01000004">
    <property type="protein sequence ID" value="SDE15647.1"/>
    <property type="molecule type" value="Genomic_DNA"/>
</dbReference>
<dbReference type="EC" id="3.1.26.3" evidence="9"/>
<organism evidence="12 13">
    <name type="scientific">Desulfuromonas thiophila</name>
    <dbReference type="NCBI Taxonomy" id="57664"/>
    <lineage>
        <taxon>Bacteria</taxon>
        <taxon>Pseudomonadati</taxon>
        <taxon>Thermodesulfobacteriota</taxon>
        <taxon>Desulfuromonadia</taxon>
        <taxon>Desulfuromonadales</taxon>
        <taxon>Desulfuromonadaceae</taxon>
        <taxon>Desulfuromonas</taxon>
    </lineage>
</organism>
<comment type="subcellular location">
    <subcellularLocation>
        <location evidence="9">Cytoplasm</location>
    </subcellularLocation>
</comment>
<evidence type="ECO:0000259" key="11">
    <source>
        <dbReference type="PROSITE" id="PS50142"/>
    </source>
</evidence>
<keyword evidence="9" id="KW-0479">Metal-binding</keyword>
<dbReference type="RefSeq" id="WP_092077176.1">
    <property type="nucleotide sequence ID" value="NZ_FNAQ01000004.1"/>
</dbReference>
<keyword evidence="9" id="KW-0963">Cytoplasm</keyword>
<evidence type="ECO:0000313" key="12">
    <source>
        <dbReference type="EMBL" id="SDE15647.1"/>
    </source>
</evidence>
<dbReference type="GO" id="GO:0010468">
    <property type="term" value="P:regulation of gene expression"/>
    <property type="evidence" value="ECO:0007669"/>
    <property type="project" value="TreeGrafter"/>
</dbReference>
<feature type="binding site" evidence="9">
    <location>
        <position position="64"/>
    </location>
    <ligand>
        <name>Mg(2+)</name>
        <dbReference type="ChEBI" id="CHEBI:18420"/>
    </ligand>
</feature>
<keyword evidence="4 9" id="KW-0507">mRNA processing</keyword>
<evidence type="ECO:0000256" key="1">
    <source>
        <dbReference type="ARBA" id="ARBA00000109"/>
    </source>
</evidence>
<dbReference type="GO" id="GO:0008033">
    <property type="term" value="P:tRNA processing"/>
    <property type="evidence" value="ECO:0007669"/>
    <property type="project" value="UniProtKB-KW"/>
</dbReference>
<dbReference type="InterPro" id="IPR036389">
    <property type="entry name" value="RNase_III_sf"/>
</dbReference>
<proteinExistence type="inferred from homology"/>
<comment type="cofactor">
    <cofactor evidence="9">
        <name>Mg(2+)</name>
        <dbReference type="ChEBI" id="CHEBI:18420"/>
    </cofactor>
</comment>
<evidence type="ECO:0000256" key="4">
    <source>
        <dbReference type="ARBA" id="ARBA00022664"/>
    </source>
</evidence>
<dbReference type="InterPro" id="IPR011907">
    <property type="entry name" value="RNase_III"/>
</dbReference>
<comment type="function">
    <text evidence="9">Digests double-stranded RNA. Involved in the processing of primary rRNA transcript to yield the immediate precursors to the large and small rRNAs (23S and 16S). Processes some mRNAs, and tRNAs when they are encoded in the rRNA operon. Processes pre-crRNA and tracrRNA of type II CRISPR loci if present in the organism.</text>
</comment>
<keyword evidence="9" id="KW-0819">tRNA processing</keyword>
<dbReference type="HAMAP" id="MF_00104">
    <property type="entry name" value="RNase_III"/>
    <property type="match status" value="1"/>
</dbReference>
<dbReference type="SUPFAM" id="SSF54768">
    <property type="entry name" value="dsRNA-binding domain-like"/>
    <property type="match status" value="1"/>
</dbReference>
<feature type="domain" description="DRBM" evidence="10">
    <location>
        <begin position="177"/>
        <end position="246"/>
    </location>
</feature>
<dbReference type="InterPro" id="IPR000999">
    <property type="entry name" value="RNase_III_dom"/>
</dbReference>
<keyword evidence="9" id="KW-0460">Magnesium</keyword>
<dbReference type="Proteomes" id="UP000243205">
    <property type="component" value="Unassembled WGS sequence"/>
</dbReference>
<dbReference type="Pfam" id="PF14622">
    <property type="entry name" value="Ribonucleas_3_3"/>
    <property type="match status" value="1"/>
</dbReference>
<dbReference type="PANTHER" id="PTHR11207">
    <property type="entry name" value="RIBONUCLEASE III"/>
    <property type="match status" value="1"/>
</dbReference>
<feature type="binding site" evidence="9">
    <location>
        <position position="137"/>
    </location>
    <ligand>
        <name>Mg(2+)</name>
        <dbReference type="ChEBI" id="CHEBI:18420"/>
    </ligand>
</feature>
<feature type="domain" description="RNase III" evidence="11">
    <location>
        <begin position="22"/>
        <end position="151"/>
    </location>
</feature>
<comment type="subunit">
    <text evidence="9">Homodimer.</text>
</comment>